<keyword evidence="3" id="KW-1185">Reference proteome</keyword>
<reference evidence="3" key="1">
    <citation type="submission" date="2016-06" db="EMBL/GenBank/DDBJ databases">
        <authorList>
            <person name="Varghese N."/>
            <person name="Submissions Spin"/>
        </authorList>
    </citation>
    <scope>NUCLEOTIDE SEQUENCE [LARGE SCALE GENOMIC DNA]</scope>
    <source>
        <strain evidence="3">DSM 45794</strain>
    </source>
</reference>
<organism evidence="2 3">
    <name type="scientific">Micromonospora sediminicola</name>
    <dbReference type="NCBI Taxonomy" id="946078"/>
    <lineage>
        <taxon>Bacteria</taxon>
        <taxon>Bacillati</taxon>
        <taxon>Actinomycetota</taxon>
        <taxon>Actinomycetes</taxon>
        <taxon>Micromonosporales</taxon>
        <taxon>Micromonosporaceae</taxon>
        <taxon>Micromonospora</taxon>
    </lineage>
</organism>
<accession>A0A1A9B951</accession>
<dbReference type="Proteomes" id="UP000199558">
    <property type="component" value="Unassembled WGS sequence"/>
</dbReference>
<feature type="region of interest" description="Disordered" evidence="1">
    <location>
        <begin position="1"/>
        <end position="91"/>
    </location>
</feature>
<evidence type="ECO:0000313" key="3">
    <source>
        <dbReference type="Proteomes" id="UP000199558"/>
    </source>
</evidence>
<dbReference type="AlphaFoldDB" id="A0A1A9B951"/>
<protein>
    <submittedName>
        <fullName evidence="2">Uncharacterized protein</fullName>
    </submittedName>
</protein>
<gene>
    <name evidence="2" type="ORF">GA0070622_2412</name>
</gene>
<name>A0A1A9B951_9ACTN</name>
<evidence type="ECO:0000256" key="1">
    <source>
        <dbReference type="SAM" id="MobiDB-lite"/>
    </source>
</evidence>
<feature type="region of interest" description="Disordered" evidence="1">
    <location>
        <begin position="204"/>
        <end position="223"/>
    </location>
</feature>
<dbReference type="EMBL" id="FLRH01000003">
    <property type="protein sequence ID" value="SBT65417.1"/>
    <property type="molecule type" value="Genomic_DNA"/>
</dbReference>
<feature type="compositionally biased region" description="Pro residues" evidence="1">
    <location>
        <begin position="208"/>
        <end position="220"/>
    </location>
</feature>
<sequence length="529" mass="54667">MPTPAAEPGRPRTERVPHRPTARGGGDQAVPREPGRGHRRGRTNAPARPATVAGRRRRTDAGAGRLSARSTGLGDDPETDGRADPPDPPGRRRVALAALVAAAAASAAVLVAGLPGGPPEPADRPGATRALSADEADRVAALRVGNLRDVRAGVRIAVGAGGDRVELLGWVDWARPLVYLDVGGPGAGADRGLAQATASTLLVRPDPSALPTPARPPLVPPVDRWRLREPPAGRGLAAVRDLLLSLGADRVDPAGPDGRWLRRETLGGVPVDVVQAPLAGGATPSGGPAPTLWIDPDARLHRLTGRLPDGAPVTVDLVRVDRPTLRPVDALGGPPGQPRALTDDEADRLARLPARLRAAGGAAVTVAAPLGPSANLGGNGTLSWAAPSAYLAVTDEDTGRRSLRWIRPGRVAQTPGSPDGPGTPPTPVPTGLLTATARPAADDLDRLVDATLRATTRAPAAAAVRIREDRLAGRVVDVVEVPGGRRWWLDRGGLPRRVELRTGRGVWVRLDLTPGRRPGAGPTAAPSAR</sequence>
<feature type="region of interest" description="Disordered" evidence="1">
    <location>
        <begin position="410"/>
        <end position="429"/>
    </location>
</feature>
<proteinExistence type="predicted"/>
<evidence type="ECO:0000313" key="2">
    <source>
        <dbReference type="EMBL" id="SBT65417.1"/>
    </source>
</evidence>